<keyword evidence="3" id="KW-0812">Transmembrane</keyword>
<dbReference type="InterPro" id="IPR008984">
    <property type="entry name" value="SMAD_FHA_dom_sf"/>
</dbReference>
<organism evidence="11 12">
    <name type="scientific">Bariatricus massiliensis</name>
    <dbReference type="NCBI Taxonomy" id="1745713"/>
    <lineage>
        <taxon>Bacteria</taxon>
        <taxon>Bacillati</taxon>
        <taxon>Bacillota</taxon>
        <taxon>Clostridia</taxon>
        <taxon>Lachnospirales</taxon>
        <taxon>Lachnospiraceae</taxon>
        <taxon>Bariatricus</taxon>
    </lineage>
</organism>
<keyword evidence="6" id="KW-1133">Transmembrane helix</keyword>
<dbReference type="InterPro" id="IPR003593">
    <property type="entry name" value="AAA+_ATPase"/>
</dbReference>
<dbReference type="InterPro" id="IPR017871">
    <property type="entry name" value="ABC_transporter-like_CS"/>
</dbReference>
<dbReference type="PROSITE" id="PS50006">
    <property type="entry name" value="FHA_DOMAIN"/>
    <property type="match status" value="1"/>
</dbReference>
<dbReference type="Pfam" id="PF00005">
    <property type="entry name" value="ABC_tran"/>
    <property type="match status" value="1"/>
</dbReference>
<dbReference type="InterPro" id="IPR000253">
    <property type="entry name" value="FHA_dom"/>
</dbReference>
<evidence type="ECO:0000259" key="9">
    <source>
        <dbReference type="PROSITE" id="PS50006"/>
    </source>
</evidence>
<name>A0ABS8DDA4_9FIRM</name>
<evidence type="ECO:0000256" key="5">
    <source>
        <dbReference type="ARBA" id="ARBA00022840"/>
    </source>
</evidence>
<dbReference type="Pfam" id="PF00498">
    <property type="entry name" value="FHA"/>
    <property type="match status" value="1"/>
</dbReference>
<evidence type="ECO:0000313" key="12">
    <source>
        <dbReference type="Proteomes" id="UP001299546"/>
    </source>
</evidence>
<evidence type="ECO:0000256" key="4">
    <source>
        <dbReference type="ARBA" id="ARBA00022741"/>
    </source>
</evidence>
<dbReference type="Gene3D" id="3.40.50.300">
    <property type="entry name" value="P-loop containing nucleotide triphosphate hydrolases"/>
    <property type="match status" value="1"/>
</dbReference>
<dbReference type="PROSITE" id="PS50889">
    <property type="entry name" value="S4"/>
    <property type="match status" value="1"/>
</dbReference>
<dbReference type="InterPro" id="IPR050352">
    <property type="entry name" value="ABCG_transporters"/>
</dbReference>
<sequence length="494" mass="56605">MGQKAKLIICSGQSGIEQYPLAETVYLGRKEEGSPAEIQIDCPFAAELHGKLLKEEGRFVYKDLGTKYGTYYNDEKVGSRFTDDDNHVKLEDGDVLRIDDTQFGTVDAQAAILIYRDKFEEETEWRSFSLEDRQRNYYLSCREESEGEEVAETELPEHYAVMRYDGNHWRVEEHNTKYGVYVNGGQVKGSCTLKFLDVVRIGETLFLLQGDRLCYNHHEASKHKLVIHIEERSVWNLFRKRLLLKDIDLTIRPKEMVMVLGGSGAGKTTFFNAVMGYEKAQGSVSKDGVDIYKNYDSMKYEIGYVPQQDWLRMEDTVKDTLANAAELKLPVDISEEERRQRVEEVLELFGLERESESLVGKLSGGQRKRLSIAVEYIADPGLFFLDEPDSGLDGVMARHLMESLRQIADQDKTVLVITHSPDRVIDLFDRVIVLAKGNEDNIGHLAFYGTPHEARTFFEVNTMEEVILKINRTDEGGEGMADYYIKKYKELEEK</sequence>
<keyword evidence="4" id="KW-0547">Nucleotide-binding</keyword>
<accession>A0ABS8DDA4</accession>
<dbReference type="RefSeq" id="WP_066737008.1">
    <property type="nucleotide sequence ID" value="NZ_JAJCIQ010000002.1"/>
</dbReference>
<evidence type="ECO:0000256" key="7">
    <source>
        <dbReference type="ARBA" id="ARBA00023136"/>
    </source>
</evidence>
<evidence type="ECO:0000256" key="1">
    <source>
        <dbReference type="ARBA" id="ARBA00004141"/>
    </source>
</evidence>
<evidence type="ECO:0000313" key="11">
    <source>
        <dbReference type="EMBL" id="MCB7386401.1"/>
    </source>
</evidence>
<keyword evidence="7" id="KW-0472">Membrane</keyword>
<comment type="subcellular location">
    <subcellularLocation>
        <location evidence="1">Membrane</location>
        <topology evidence="1">Multi-pass membrane protein</topology>
    </subcellularLocation>
</comment>
<feature type="domain" description="ABC transporter" evidence="10">
    <location>
        <begin position="229"/>
        <end position="461"/>
    </location>
</feature>
<dbReference type="SUPFAM" id="SSF49879">
    <property type="entry name" value="SMAD/FHA domain"/>
    <property type="match status" value="2"/>
</dbReference>
<comment type="caution">
    <text evidence="11">The sequence shown here is derived from an EMBL/GenBank/DDBJ whole genome shotgun (WGS) entry which is preliminary data.</text>
</comment>
<feature type="domain" description="FHA" evidence="9">
    <location>
        <begin position="25"/>
        <end position="77"/>
    </location>
</feature>
<keyword evidence="12" id="KW-1185">Reference proteome</keyword>
<reference evidence="11 12" key="1">
    <citation type="submission" date="2021-10" db="EMBL/GenBank/DDBJ databases">
        <title>Collection of gut derived symbiotic bacterial strains cultured from healthy donors.</title>
        <authorList>
            <person name="Lin H."/>
            <person name="Littmann E."/>
            <person name="Kohout C."/>
            <person name="Pamer E.G."/>
        </authorList>
    </citation>
    <scope>NUCLEOTIDE SEQUENCE [LARGE SCALE GENOMIC DNA]</scope>
    <source>
        <strain evidence="11 12">DFI.1.165</strain>
    </source>
</reference>
<dbReference type="PROSITE" id="PS00211">
    <property type="entry name" value="ABC_TRANSPORTER_1"/>
    <property type="match status" value="1"/>
</dbReference>
<dbReference type="InterPro" id="IPR003439">
    <property type="entry name" value="ABC_transporter-like_ATP-bd"/>
</dbReference>
<dbReference type="Gene3D" id="2.60.200.20">
    <property type="match status" value="2"/>
</dbReference>
<keyword evidence="5 11" id="KW-0067">ATP-binding</keyword>
<dbReference type="EMBL" id="JAJCIS010000002">
    <property type="protein sequence ID" value="MCB7386401.1"/>
    <property type="molecule type" value="Genomic_DNA"/>
</dbReference>
<dbReference type="CDD" id="cd00060">
    <property type="entry name" value="FHA"/>
    <property type="match status" value="2"/>
</dbReference>
<evidence type="ECO:0000256" key="3">
    <source>
        <dbReference type="ARBA" id="ARBA00022692"/>
    </source>
</evidence>
<gene>
    <name evidence="11" type="ORF">LIZ65_03790</name>
</gene>
<dbReference type="SUPFAM" id="SSF52540">
    <property type="entry name" value="P-loop containing nucleoside triphosphate hydrolases"/>
    <property type="match status" value="1"/>
</dbReference>
<dbReference type="SMART" id="SM00382">
    <property type="entry name" value="AAA"/>
    <property type="match status" value="1"/>
</dbReference>
<evidence type="ECO:0000259" key="10">
    <source>
        <dbReference type="PROSITE" id="PS50893"/>
    </source>
</evidence>
<dbReference type="PROSITE" id="PS50893">
    <property type="entry name" value="ABC_TRANSPORTER_2"/>
    <property type="match status" value="1"/>
</dbReference>
<dbReference type="GO" id="GO:0005524">
    <property type="term" value="F:ATP binding"/>
    <property type="evidence" value="ECO:0007669"/>
    <property type="project" value="UniProtKB-KW"/>
</dbReference>
<keyword evidence="8" id="KW-0694">RNA-binding</keyword>
<dbReference type="Proteomes" id="UP001299546">
    <property type="component" value="Unassembled WGS sequence"/>
</dbReference>
<evidence type="ECO:0000256" key="8">
    <source>
        <dbReference type="PROSITE-ProRule" id="PRU00182"/>
    </source>
</evidence>
<protein>
    <submittedName>
        <fullName evidence="11">ATP-binding cassette domain-containing protein</fullName>
    </submittedName>
</protein>
<evidence type="ECO:0000256" key="6">
    <source>
        <dbReference type="ARBA" id="ARBA00022989"/>
    </source>
</evidence>
<dbReference type="PANTHER" id="PTHR48041">
    <property type="entry name" value="ABC TRANSPORTER G FAMILY MEMBER 28"/>
    <property type="match status" value="1"/>
</dbReference>
<dbReference type="InterPro" id="IPR027417">
    <property type="entry name" value="P-loop_NTPase"/>
</dbReference>
<evidence type="ECO:0000256" key="2">
    <source>
        <dbReference type="ARBA" id="ARBA00022448"/>
    </source>
</evidence>
<dbReference type="PANTHER" id="PTHR48041:SF139">
    <property type="entry name" value="PROTEIN SCARLET"/>
    <property type="match status" value="1"/>
</dbReference>
<keyword evidence="2" id="KW-0813">Transport</keyword>
<proteinExistence type="predicted"/>